<feature type="non-terminal residue" evidence="1">
    <location>
        <position position="42"/>
    </location>
</feature>
<name>X1V2P0_9ZZZZ</name>
<reference evidence="1" key="1">
    <citation type="journal article" date="2014" name="Front. Microbiol.">
        <title>High frequency of phylogenetically diverse reductive dehalogenase-homologous genes in deep subseafloor sedimentary metagenomes.</title>
        <authorList>
            <person name="Kawai M."/>
            <person name="Futagami T."/>
            <person name="Toyoda A."/>
            <person name="Takaki Y."/>
            <person name="Nishi S."/>
            <person name="Hori S."/>
            <person name="Arai W."/>
            <person name="Tsubouchi T."/>
            <person name="Morono Y."/>
            <person name="Uchiyama I."/>
            <person name="Ito T."/>
            <person name="Fujiyama A."/>
            <person name="Inagaki F."/>
            <person name="Takami H."/>
        </authorList>
    </citation>
    <scope>NUCLEOTIDE SEQUENCE</scope>
    <source>
        <strain evidence="1">Expedition CK06-06</strain>
    </source>
</reference>
<accession>X1V2P0</accession>
<organism evidence="1">
    <name type="scientific">marine sediment metagenome</name>
    <dbReference type="NCBI Taxonomy" id="412755"/>
    <lineage>
        <taxon>unclassified sequences</taxon>
        <taxon>metagenomes</taxon>
        <taxon>ecological metagenomes</taxon>
    </lineage>
</organism>
<proteinExistence type="predicted"/>
<sequence>MLDWSSYEISLGLLKMAILNNIGICETFNKARSQFSGRGFGK</sequence>
<protein>
    <submittedName>
        <fullName evidence="1">Uncharacterized protein</fullName>
    </submittedName>
</protein>
<gene>
    <name evidence="1" type="ORF">S12H4_31558</name>
</gene>
<evidence type="ECO:0000313" key="1">
    <source>
        <dbReference type="EMBL" id="GAI98924.1"/>
    </source>
</evidence>
<dbReference type="EMBL" id="BARW01018435">
    <property type="protein sequence ID" value="GAI98924.1"/>
    <property type="molecule type" value="Genomic_DNA"/>
</dbReference>
<comment type="caution">
    <text evidence="1">The sequence shown here is derived from an EMBL/GenBank/DDBJ whole genome shotgun (WGS) entry which is preliminary data.</text>
</comment>
<dbReference type="AlphaFoldDB" id="X1V2P0"/>